<dbReference type="InterPro" id="IPR007544">
    <property type="entry name" value="ENCAP"/>
</dbReference>
<dbReference type="InterPro" id="IPR051429">
    <property type="entry name" value="Encapsulin_nc"/>
</dbReference>
<dbReference type="PANTHER" id="PTHR37165">
    <property type="entry name" value="PEPTIDASE U56 FAMILY"/>
    <property type="match status" value="1"/>
</dbReference>
<keyword evidence="5" id="KW-1185">Reference proteome</keyword>
<gene>
    <name evidence="4" type="ORF">ACFOGJ_20125</name>
</gene>
<proteinExistence type="inferred from homology"/>
<protein>
    <submittedName>
        <fullName evidence="4">Family 1 encapsulin nanocompartment shell protein</fullName>
    </submittedName>
</protein>
<dbReference type="SUPFAM" id="SSF56563">
    <property type="entry name" value="Major capsid protein gp5"/>
    <property type="match status" value="1"/>
</dbReference>
<dbReference type="PANTHER" id="PTHR37165:SF1">
    <property type="entry name" value="TYPE 1 ENCAPSULIN SHELL PROTEIN"/>
    <property type="match status" value="1"/>
</dbReference>
<sequence length="273" mass="29557">MNDLQRERAPFSAEVWEEIDGEATEVLKLRLAGRKLVDFNGPLGWNTSALDLGRTEKLRARPADGVEAAVRRSLPLVELRVPFVLDREEIEAIERGAKDADLDPVVKAATALSQAEDRAIFAGYPAGQIEGIMTAAKDATLSLSSDFTKYPATVVEALQKLRDAGVSGPYGIALGPRCYAGLTKTVTGAGYPILQHVKQLVDGPIVWAPAVDGAVVMSMRGGDFELSIGRDISIGYWGHDDKKVELYLEESLTFRCLGPEAAVPLVYTDKKKS</sequence>
<keyword evidence="3" id="KW-1284">Encapsulin nanocompartment</keyword>
<dbReference type="NCBIfam" id="NF041155">
    <property type="entry name" value="encap_f1"/>
    <property type="match status" value="1"/>
</dbReference>
<dbReference type="Gene3D" id="3.30.2320.10">
    <property type="entry name" value="hypothetical protein PF0899 domain"/>
    <property type="match status" value="1"/>
</dbReference>
<reference evidence="5" key="1">
    <citation type="journal article" date="2019" name="Int. J. Syst. Evol. Microbiol.">
        <title>The Global Catalogue of Microorganisms (GCM) 10K type strain sequencing project: providing services to taxonomists for standard genome sequencing and annotation.</title>
        <authorList>
            <consortium name="The Broad Institute Genomics Platform"/>
            <consortium name="The Broad Institute Genome Sequencing Center for Infectious Disease"/>
            <person name="Wu L."/>
            <person name="Ma J."/>
        </authorList>
    </citation>
    <scope>NUCLEOTIDE SEQUENCE [LARGE SCALE GENOMIC DNA]</scope>
    <source>
        <strain evidence="5">KCTC 42964</strain>
    </source>
</reference>
<dbReference type="Proteomes" id="UP001595528">
    <property type="component" value="Unassembled WGS sequence"/>
</dbReference>
<dbReference type="RefSeq" id="WP_379903891.1">
    <property type="nucleotide sequence ID" value="NZ_JBHRTR010000034.1"/>
</dbReference>
<organism evidence="4 5">
    <name type="scientific">Marinibaculum pumilum</name>
    <dbReference type="NCBI Taxonomy" id="1766165"/>
    <lineage>
        <taxon>Bacteria</taxon>
        <taxon>Pseudomonadati</taxon>
        <taxon>Pseudomonadota</taxon>
        <taxon>Alphaproteobacteria</taxon>
        <taxon>Rhodospirillales</taxon>
        <taxon>Rhodospirillaceae</taxon>
        <taxon>Marinibaculum</taxon>
    </lineage>
</organism>
<comment type="caution">
    <text evidence="4">The sequence shown here is derived from an EMBL/GenBank/DDBJ whole genome shotgun (WGS) entry which is preliminary data.</text>
</comment>
<accession>A0ABV7L5A2</accession>
<evidence type="ECO:0000256" key="3">
    <source>
        <dbReference type="ARBA" id="ARBA00033787"/>
    </source>
</evidence>
<dbReference type="Gene3D" id="3.30.2400.30">
    <property type="match status" value="1"/>
</dbReference>
<comment type="similarity">
    <text evidence="2">Belongs to the encapsulin family. Family 1 subfamily.</text>
</comment>
<evidence type="ECO:0000256" key="2">
    <source>
        <dbReference type="ARBA" id="ARBA00033743"/>
    </source>
</evidence>
<evidence type="ECO:0000313" key="5">
    <source>
        <dbReference type="Proteomes" id="UP001595528"/>
    </source>
</evidence>
<dbReference type="EMBL" id="JBHRTR010000034">
    <property type="protein sequence ID" value="MFC3229566.1"/>
    <property type="molecule type" value="Genomic_DNA"/>
</dbReference>
<name>A0ABV7L5A2_9PROT</name>
<dbReference type="PIRSF" id="PIRSF019254">
    <property type="entry name" value="CFP29"/>
    <property type="match status" value="1"/>
</dbReference>
<comment type="subcellular location">
    <subcellularLocation>
        <location evidence="1">Encapsulin nanocompartment</location>
    </subcellularLocation>
</comment>
<evidence type="ECO:0000313" key="4">
    <source>
        <dbReference type="EMBL" id="MFC3229566.1"/>
    </source>
</evidence>
<evidence type="ECO:0000256" key="1">
    <source>
        <dbReference type="ARBA" id="ARBA00033738"/>
    </source>
</evidence>
<dbReference type="Pfam" id="PF04454">
    <property type="entry name" value="Linocin_M18"/>
    <property type="match status" value="1"/>
</dbReference>